<dbReference type="AlphaFoldDB" id="A0A846M3W6"/>
<gene>
    <name evidence="3" type="ORF">FHS54_001219</name>
</gene>
<accession>A0A846M3W6</accession>
<dbReference type="EMBL" id="JAASQR010000002">
    <property type="protein sequence ID" value="NIJ16253.1"/>
    <property type="molecule type" value="Genomic_DNA"/>
</dbReference>
<dbReference type="GO" id="GO:0008687">
    <property type="term" value="F:3,4-dihydroxyphenylacetate 2,3-dioxygenase activity"/>
    <property type="evidence" value="ECO:0007669"/>
    <property type="project" value="UniProtKB-EC"/>
</dbReference>
<dbReference type="EC" id="1.13.11.15" evidence="3"/>
<name>A0A846M3W6_9SPHN</name>
<evidence type="ECO:0000259" key="2">
    <source>
        <dbReference type="Pfam" id="PF02900"/>
    </source>
</evidence>
<dbReference type="RefSeq" id="WP_167302917.1">
    <property type="nucleotide sequence ID" value="NZ_JAASQR010000002.1"/>
</dbReference>
<proteinExistence type="predicted"/>
<dbReference type="PANTHER" id="PTHR30096:SF9">
    <property type="entry name" value="4-HYDROXYPHENYLACETATE CATABOLISM PROTEIN"/>
    <property type="match status" value="1"/>
</dbReference>
<dbReference type="Proteomes" id="UP000576821">
    <property type="component" value="Unassembled WGS sequence"/>
</dbReference>
<protein>
    <submittedName>
        <fullName evidence="3">3,4-dihydroxyphenylacetate 2,3-dioxygenase</fullName>
        <ecNumber evidence="3">1.13.11.15</ecNumber>
    </submittedName>
</protein>
<organism evidence="3 4">
    <name type="scientific">Sphingobium vermicomposti</name>
    <dbReference type="NCBI Taxonomy" id="529005"/>
    <lineage>
        <taxon>Bacteria</taxon>
        <taxon>Pseudomonadati</taxon>
        <taxon>Pseudomonadota</taxon>
        <taxon>Alphaproteobacteria</taxon>
        <taxon>Sphingomonadales</taxon>
        <taxon>Sphingomonadaceae</taxon>
        <taxon>Sphingobium</taxon>
    </lineage>
</organism>
<evidence type="ECO:0000256" key="1">
    <source>
        <dbReference type="ARBA" id="ARBA00023002"/>
    </source>
</evidence>
<comment type="caution">
    <text evidence="3">The sequence shown here is derived from an EMBL/GenBank/DDBJ whole genome shotgun (WGS) entry which is preliminary data.</text>
</comment>
<keyword evidence="4" id="KW-1185">Reference proteome</keyword>
<dbReference type="GO" id="GO:0008198">
    <property type="term" value="F:ferrous iron binding"/>
    <property type="evidence" value="ECO:0007669"/>
    <property type="project" value="InterPro"/>
</dbReference>
<dbReference type="PANTHER" id="PTHR30096">
    <property type="entry name" value="4,5-DOPA DIOXYGENASE EXTRADIOL-LIKE PROTEIN"/>
    <property type="match status" value="1"/>
</dbReference>
<keyword evidence="3" id="KW-0223">Dioxygenase</keyword>
<evidence type="ECO:0000313" key="3">
    <source>
        <dbReference type="EMBL" id="NIJ16253.1"/>
    </source>
</evidence>
<dbReference type="SUPFAM" id="SSF53213">
    <property type="entry name" value="LigB-like"/>
    <property type="match status" value="1"/>
</dbReference>
<dbReference type="InterPro" id="IPR011984">
    <property type="entry name" value="HPCD"/>
</dbReference>
<feature type="domain" description="Extradiol ring-cleavage dioxygenase class III enzyme subunit B" evidence="2">
    <location>
        <begin position="8"/>
        <end position="280"/>
    </location>
</feature>
<reference evidence="3 4" key="1">
    <citation type="submission" date="2020-03" db="EMBL/GenBank/DDBJ databases">
        <title>Genomic Encyclopedia of Type Strains, Phase IV (KMG-IV): sequencing the most valuable type-strain genomes for metagenomic binning, comparative biology and taxonomic classification.</title>
        <authorList>
            <person name="Goeker M."/>
        </authorList>
    </citation>
    <scope>NUCLEOTIDE SEQUENCE [LARGE SCALE GENOMIC DNA]</scope>
    <source>
        <strain evidence="3 4">DSM 21299</strain>
    </source>
</reference>
<dbReference type="Gene3D" id="3.40.830.10">
    <property type="entry name" value="LigB-like"/>
    <property type="match status" value="1"/>
</dbReference>
<dbReference type="NCBIfam" id="TIGR02298">
    <property type="entry name" value="HpaD_Fe"/>
    <property type="match status" value="1"/>
</dbReference>
<sequence>MGKVSLVAKITHVPSMYLSELEGPHKGCREAAIEGHRIISQRCRDLGVDTLVVFDTHWLVNSGYHVNCSARWEGIYTSGELPHFIKDMPYACDGNPALGELLAAAATRAGVHTRAHQIASLEPEYGTLVPLRYMNPDQHFRAVSVSALCMVHALEDSMTLGRAMREAVERDYDGNVAFLASGSLSHRFAQNGESEEYMNKIWSPLLEAVDRRAVEMWETGDWRSFAGMLQDYASKCHGEGFMHDTAMMMGVLGGADYTGRAEVVTPYFPSSGTGQINAIFPV</sequence>
<dbReference type="CDD" id="cd07370">
    <property type="entry name" value="HPCD"/>
    <property type="match status" value="1"/>
</dbReference>
<dbReference type="Pfam" id="PF02900">
    <property type="entry name" value="LigB"/>
    <property type="match status" value="1"/>
</dbReference>
<keyword evidence="1 3" id="KW-0560">Oxidoreductase</keyword>
<evidence type="ECO:0000313" key="4">
    <source>
        <dbReference type="Proteomes" id="UP000576821"/>
    </source>
</evidence>
<dbReference type="InterPro" id="IPR004183">
    <property type="entry name" value="Xdiol_dOase_suB"/>
</dbReference>